<dbReference type="InterPro" id="IPR026756">
    <property type="entry name" value="NuSAP"/>
</dbReference>
<evidence type="ECO:0000256" key="1">
    <source>
        <dbReference type="ARBA" id="ARBA00004123"/>
    </source>
</evidence>
<comment type="similarity">
    <text evidence="3">Belongs to the NUSAP family.</text>
</comment>
<dbReference type="GO" id="GO:0005874">
    <property type="term" value="C:microtubule"/>
    <property type="evidence" value="ECO:0007669"/>
    <property type="project" value="UniProtKB-KW"/>
</dbReference>
<dbReference type="GO" id="GO:0000281">
    <property type="term" value="P:mitotic cytokinesis"/>
    <property type="evidence" value="ECO:0007669"/>
    <property type="project" value="InterPro"/>
</dbReference>
<evidence type="ECO:0000256" key="10">
    <source>
        <dbReference type="ARBA" id="ARBA00023242"/>
    </source>
</evidence>
<evidence type="ECO:0000256" key="5">
    <source>
        <dbReference type="ARBA" id="ARBA00022618"/>
    </source>
</evidence>
<feature type="region of interest" description="Disordered" evidence="12">
    <location>
        <begin position="88"/>
        <end position="107"/>
    </location>
</feature>
<keyword evidence="11" id="KW-0131">Cell cycle</keyword>
<feature type="compositionally biased region" description="Low complexity" evidence="12">
    <location>
        <begin position="179"/>
        <end position="189"/>
    </location>
</feature>
<dbReference type="PANTHER" id="PTHR15874">
    <property type="entry name" value="NUCLEOLAR AND SPINDLE-ASSOCIATED PROTEIN 1"/>
    <property type="match status" value="1"/>
</dbReference>
<feature type="region of interest" description="Disordered" evidence="12">
    <location>
        <begin position="125"/>
        <end position="199"/>
    </location>
</feature>
<dbReference type="AlphaFoldDB" id="C1BVV9"/>
<keyword evidence="9" id="KW-0206">Cytoskeleton</keyword>
<feature type="compositionally biased region" description="Polar residues" evidence="12">
    <location>
        <begin position="129"/>
        <end position="147"/>
    </location>
</feature>
<evidence type="ECO:0000256" key="2">
    <source>
        <dbReference type="ARBA" id="ARBA00004186"/>
    </source>
</evidence>
<dbReference type="GO" id="GO:0040001">
    <property type="term" value="P:establishment of mitotic spindle localization"/>
    <property type="evidence" value="ECO:0007669"/>
    <property type="project" value="InterPro"/>
</dbReference>
<organism evidence="13">
    <name type="scientific">Lepeophtheirus salmonis</name>
    <name type="common">Salmon louse</name>
    <name type="synonym">Caligus salmonis</name>
    <dbReference type="NCBI Taxonomy" id="72036"/>
    <lineage>
        <taxon>Eukaryota</taxon>
        <taxon>Metazoa</taxon>
        <taxon>Ecdysozoa</taxon>
        <taxon>Arthropoda</taxon>
        <taxon>Crustacea</taxon>
        <taxon>Multicrustacea</taxon>
        <taxon>Hexanauplia</taxon>
        <taxon>Copepoda</taxon>
        <taxon>Siphonostomatoida</taxon>
        <taxon>Caligidae</taxon>
        <taxon>Lepeophtheirus</taxon>
    </lineage>
</organism>
<evidence type="ECO:0000256" key="8">
    <source>
        <dbReference type="ARBA" id="ARBA00023125"/>
    </source>
</evidence>
<feature type="compositionally biased region" description="Basic and acidic residues" evidence="12">
    <location>
        <begin position="369"/>
        <end position="379"/>
    </location>
</feature>
<keyword evidence="5" id="KW-0132">Cell division</keyword>
<proteinExistence type="evidence at transcript level"/>
<dbReference type="OrthoDB" id="6369741at2759"/>
<name>C1BVV9_LEPSM</name>
<evidence type="ECO:0000256" key="4">
    <source>
        <dbReference type="ARBA" id="ARBA00022490"/>
    </source>
</evidence>
<reference evidence="13" key="1">
    <citation type="submission" date="2009-06" db="EMBL/GenBank/DDBJ databases">
        <title>Lepeophtheirus salmonis ESTs and full-length cDNAs.</title>
        <authorList>
            <person name="Yasuike M."/>
            <person name="von Schalburg K."/>
            <person name="Cooper G."/>
            <person name="Leong J."/>
            <person name="Jones S.R.M."/>
            <person name="Koop B.F."/>
        </authorList>
    </citation>
    <scope>NUCLEOTIDE SEQUENCE</scope>
    <source>
        <strain evidence="13">Pacific form</strain>
        <tissue evidence="13">Whole</tissue>
    </source>
</reference>
<keyword evidence="10" id="KW-0539">Nucleus</keyword>
<evidence type="ECO:0000256" key="3">
    <source>
        <dbReference type="ARBA" id="ARBA00009702"/>
    </source>
</evidence>
<feature type="region of interest" description="Disordered" evidence="12">
    <location>
        <begin position="369"/>
        <end position="393"/>
    </location>
</feature>
<dbReference type="EMBL" id="BT078738">
    <property type="protein sequence ID" value="ACO13162.1"/>
    <property type="molecule type" value="mRNA"/>
</dbReference>
<accession>C1BVV9</accession>
<dbReference type="PANTHER" id="PTHR15874:SF1">
    <property type="entry name" value="NUCLEOLAR AND SPINDLE-ASSOCIATED PROTEIN 1"/>
    <property type="match status" value="1"/>
</dbReference>
<feature type="compositionally biased region" description="Basic and acidic residues" evidence="12">
    <location>
        <begin position="88"/>
        <end position="104"/>
    </location>
</feature>
<dbReference type="GO" id="GO:0007076">
    <property type="term" value="P:mitotic chromosome condensation"/>
    <property type="evidence" value="ECO:0007669"/>
    <property type="project" value="TreeGrafter"/>
</dbReference>
<keyword evidence="6" id="KW-0493">Microtubule</keyword>
<evidence type="ECO:0000256" key="11">
    <source>
        <dbReference type="ARBA" id="ARBA00023306"/>
    </source>
</evidence>
<gene>
    <name evidence="13" type="primary">NUSAP</name>
</gene>
<keyword evidence="8" id="KW-0238">DNA-binding</keyword>
<dbReference type="GO" id="GO:0008017">
    <property type="term" value="F:microtubule binding"/>
    <property type="evidence" value="ECO:0007669"/>
    <property type="project" value="TreeGrafter"/>
</dbReference>
<keyword evidence="7" id="KW-0498">Mitosis</keyword>
<evidence type="ECO:0000256" key="6">
    <source>
        <dbReference type="ARBA" id="ARBA00022701"/>
    </source>
</evidence>
<evidence type="ECO:0000256" key="12">
    <source>
        <dbReference type="SAM" id="MobiDB-lite"/>
    </source>
</evidence>
<protein>
    <submittedName>
        <fullName evidence="13">Nucleolar and spindle-associated protein 1</fullName>
    </submittedName>
</protein>
<dbReference type="GO" id="GO:0005730">
    <property type="term" value="C:nucleolus"/>
    <property type="evidence" value="ECO:0007669"/>
    <property type="project" value="TreeGrafter"/>
</dbReference>
<feature type="compositionally biased region" description="Basic residues" evidence="12">
    <location>
        <begin position="190"/>
        <end position="199"/>
    </location>
</feature>
<dbReference type="Pfam" id="PF16006">
    <property type="entry name" value="NUSAP"/>
    <property type="match status" value="1"/>
</dbReference>
<evidence type="ECO:0000256" key="9">
    <source>
        <dbReference type="ARBA" id="ARBA00023212"/>
    </source>
</evidence>
<comment type="subcellular location">
    <subcellularLocation>
        <location evidence="2">Cytoplasm</location>
        <location evidence="2">Cytoskeleton</location>
        <location evidence="2">Spindle</location>
    </subcellularLocation>
    <subcellularLocation>
        <location evidence="1">Nucleus</location>
    </subcellularLocation>
</comment>
<dbReference type="GO" id="GO:0003677">
    <property type="term" value="F:DNA binding"/>
    <property type="evidence" value="ECO:0007669"/>
    <property type="project" value="UniProtKB-KW"/>
</dbReference>
<feature type="region of interest" description="Disordered" evidence="12">
    <location>
        <begin position="60"/>
        <end position="81"/>
    </location>
</feature>
<evidence type="ECO:0000313" key="13">
    <source>
        <dbReference type="EMBL" id="ACO13162.1"/>
    </source>
</evidence>
<sequence>MEALGDKTYRDLQKLAKNHGIKANLPKASLIREIESLKAPKGSSPLALVSMSKKSLSERASVGNWKGDRCSRTASPPLDRTFEMKSWSPEKEKEVLNKSQKENVGKSGVRKASCFMDYVSLRREKRRSIPSSDRPLNNSFLLTPLSTERNENTRGTPLRRAALTSGRKERGNPNPMGVSSPSLSSTSIQSRKKKASRIPRSKMPDFAKLHAKEFDKMQNLETYLNKRNKTPFRPCLSESSKKERPKLLENTKVPLQLAMGPQGSTSKPSTKNEITPSFDFQVSTFKPSTKDKIPQSFDFKATSFKPSTKDRIPPSFEFGSTNKNARVFTFNATPNKPLLNSSTTKKNFDIKQSLNQPLKYKPHKGKLKTWEEKRQERKTAFKPQANGKKGHKSIVIKGVRMNRRAELLLQRRRQS</sequence>
<dbReference type="GO" id="GO:0072686">
    <property type="term" value="C:mitotic spindle"/>
    <property type="evidence" value="ECO:0007669"/>
    <property type="project" value="TreeGrafter"/>
</dbReference>
<keyword evidence="4" id="KW-0963">Cytoplasm</keyword>
<evidence type="ECO:0000256" key="7">
    <source>
        <dbReference type="ARBA" id="ARBA00022776"/>
    </source>
</evidence>